<evidence type="ECO:0000313" key="1">
    <source>
        <dbReference type="EMBL" id="CUP30146.1"/>
    </source>
</evidence>
<dbReference type="EMBL" id="CZBI01000001">
    <property type="protein sequence ID" value="CUP30146.1"/>
    <property type="molecule type" value="Genomic_DNA"/>
</dbReference>
<dbReference type="AlphaFoldDB" id="A0A174M4T0"/>
<dbReference type="Proteomes" id="UP000095541">
    <property type="component" value="Unassembled WGS sequence"/>
</dbReference>
<sequence>MVIVYSLLLMQYGCIENCYLDNILNNSKAVSGAVWYPT</sequence>
<reference evidence="1 2" key="1">
    <citation type="submission" date="2015-09" db="EMBL/GenBank/DDBJ databases">
        <authorList>
            <consortium name="Pathogen Informatics"/>
        </authorList>
    </citation>
    <scope>NUCLEOTIDE SEQUENCE [LARGE SCALE GENOMIC DNA]</scope>
    <source>
        <strain evidence="1 2">2789STDY5834945</strain>
    </source>
</reference>
<accession>A0A174M4T0</accession>
<organism evidence="1 2">
    <name type="scientific">Bacteroides thetaiotaomicron</name>
    <dbReference type="NCBI Taxonomy" id="818"/>
    <lineage>
        <taxon>Bacteria</taxon>
        <taxon>Pseudomonadati</taxon>
        <taxon>Bacteroidota</taxon>
        <taxon>Bacteroidia</taxon>
        <taxon>Bacteroidales</taxon>
        <taxon>Bacteroidaceae</taxon>
        <taxon>Bacteroides</taxon>
    </lineage>
</organism>
<name>A0A174M4T0_BACT4</name>
<evidence type="ECO:0000313" key="2">
    <source>
        <dbReference type="Proteomes" id="UP000095541"/>
    </source>
</evidence>
<proteinExistence type="predicted"/>
<gene>
    <name evidence="1" type="ORF">ERS852557_00154</name>
</gene>
<protein>
    <submittedName>
        <fullName evidence="1">Uncharacterized protein</fullName>
    </submittedName>
</protein>